<gene>
    <name evidence="2" type="ORF">C823_03462</name>
</gene>
<evidence type="ECO:0000256" key="1">
    <source>
        <dbReference type="SAM" id="Phobius"/>
    </source>
</evidence>
<dbReference type="OrthoDB" id="2066791at2"/>
<dbReference type="HOGENOM" id="CLU_170950_0_0_9"/>
<reference evidence="2 3" key="1">
    <citation type="journal article" date="2014" name="Genome Announc.">
        <title>Draft genome sequences of the altered schaedler flora, a defined bacterial community from gnotobiotic mice.</title>
        <authorList>
            <person name="Wannemuehler M.J."/>
            <person name="Overstreet A.M."/>
            <person name="Ward D.V."/>
            <person name="Phillips G.J."/>
        </authorList>
    </citation>
    <scope>NUCLEOTIDE SEQUENCE [LARGE SCALE GENOMIC DNA]</scope>
    <source>
        <strain evidence="2 3">ASF492</strain>
    </source>
</reference>
<keyword evidence="1" id="KW-1133">Transmembrane helix</keyword>
<dbReference type="PATRIC" id="fig|1235802.3.peg.3646"/>
<keyword evidence="1" id="KW-0472">Membrane</keyword>
<protein>
    <submittedName>
        <fullName evidence="2">Uncharacterized protein</fullName>
    </submittedName>
</protein>
<comment type="caution">
    <text evidence="2">The sequence shown here is derived from an EMBL/GenBank/DDBJ whole genome shotgun (WGS) entry which is preliminary data.</text>
</comment>
<dbReference type="EMBL" id="AQFT01000100">
    <property type="protein sequence ID" value="EMZ24184.1"/>
    <property type="molecule type" value="Genomic_DNA"/>
</dbReference>
<keyword evidence="1" id="KW-0812">Transmembrane</keyword>
<feature type="transmembrane region" description="Helical" evidence="1">
    <location>
        <begin position="13"/>
        <end position="34"/>
    </location>
</feature>
<feature type="transmembrane region" description="Helical" evidence="1">
    <location>
        <begin position="46"/>
        <end position="65"/>
    </location>
</feature>
<organism evidence="2 3">
    <name type="scientific">Eubacterium plexicaudatum ASF492</name>
    <dbReference type="NCBI Taxonomy" id="1235802"/>
    <lineage>
        <taxon>Bacteria</taxon>
        <taxon>Bacillati</taxon>
        <taxon>Bacillota</taxon>
        <taxon>Clostridia</taxon>
        <taxon>Eubacteriales</taxon>
        <taxon>Eubacteriaceae</taxon>
        <taxon>Eubacterium</taxon>
    </lineage>
</organism>
<accession>N2AIB7</accession>
<dbReference type="Proteomes" id="UP000012589">
    <property type="component" value="Unassembled WGS sequence"/>
</dbReference>
<name>N2AIB7_9FIRM</name>
<feature type="transmembrane region" description="Helical" evidence="1">
    <location>
        <begin position="85"/>
        <end position="101"/>
    </location>
</feature>
<evidence type="ECO:0000313" key="2">
    <source>
        <dbReference type="EMBL" id="EMZ24184.1"/>
    </source>
</evidence>
<proteinExistence type="predicted"/>
<keyword evidence="3" id="KW-1185">Reference proteome</keyword>
<dbReference type="STRING" id="1235802.C823_03462"/>
<evidence type="ECO:0000313" key="3">
    <source>
        <dbReference type="Proteomes" id="UP000012589"/>
    </source>
</evidence>
<dbReference type="eggNOG" id="ENOG5032X5R">
    <property type="taxonomic scope" value="Bacteria"/>
</dbReference>
<dbReference type="AlphaFoldDB" id="N2AIB7"/>
<sequence>MFEIINNLTHSRMLFKMGVVFTVVFTTLLLILLFVKTSRDERGRAIIGKASILSTITFIVFVNIFAKISSYIEIDYFSTANIVQWIYNIVIMIEVFAIVIYKKIS</sequence>